<keyword evidence="1" id="KW-0175">Coiled coil</keyword>
<dbReference type="VEuPathDB" id="FungiDB:PC110_g3084"/>
<evidence type="ECO:0000256" key="1">
    <source>
        <dbReference type="SAM" id="Coils"/>
    </source>
</evidence>
<dbReference type="OrthoDB" id="121477at2759"/>
<keyword evidence="2" id="KW-0472">Membrane</keyword>
<gene>
    <name evidence="3" type="ORF">JG687_00001075</name>
</gene>
<accession>A0A8T1V163</accession>
<feature type="transmembrane region" description="Helical" evidence="2">
    <location>
        <begin position="165"/>
        <end position="186"/>
    </location>
</feature>
<keyword evidence="2" id="KW-0812">Transmembrane</keyword>
<evidence type="ECO:0000313" key="3">
    <source>
        <dbReference type="EMBL" id="KAG6973185.1"/>
    </source>
</evidence>
<keyword evidence="2" id="KW-1133">Transmembrane helix</keyword>
<feature type="transmembrane region" description="Helical" evidence="2">
    <location>
        <begin position="136"/>
        <end position="159"/>
    </location>
</feature>
<organism evidence="3 4">
    <name type="scientific">Phytophthora cactorum</name>
    <dbReference type="NCBI Taxonomy" id="29920"/>
    <lineage>
        <taxon>Eukaryota</taxon>
        <taxon>Sar</taxon>
        <taxon>Stramenopiles</taxon>
        <taxon>Oomycota</taxon>
        <taxon>Peronosporomycetes</taxon>
        <taxon>Peronosporales</taxon>
        <taxon>Peronosporaceae</taxon>
        <taxon>Phytophthora</taxon>
    </lineage>
</organism>
<evidence type="ECO:0000313" key="4">
    <source>
        <dbReference type="Proteomes" id="UP000688947"/>
    </source>
</evidence>
<name>A0A8T1V163_9STRA</name>
<reference evidence="3" key="1">
    <citation type="submission" date="2021-01" db="EMBL/GenBank/DDBJ databases">
        <title>Phytophthora aleatoria, a newly-described species from Pinus radiata is distinct from Phytophthora cactorum isolates based on comparative genomics.</title>
        <authorList>
            <person name="Mcdougal R."/>
            <person name="Panda P."/>
            <person name="Williams N."/>
            <person name="Studholme D.J."/>
        </authorList>
    </citation>
    <scope>NUCLEOTIDE SEQUENCE</scope>
    <source>
        <strain evidence="3">NZFS 3830</strain>
    </source>
</reference>
<evidence type="ECO:0000256" key="2">
    <source>
        <dbReference type="SAM" id="Phobius"/>
    </source>
</evidence>
<feature type="coiled-coil region" evidence="1">
    <location>
        <begin position="9"/>
        <end position="93"/>
    </location>
</feature>
<dbReference type="AlphaFoldDB" id="A0A8T1V163"/>
<protein>
    <submittedName>
        <fullName evidence="3">Uncharacterized protein</fullName>
    </submittedName>
</protein>
<dbReference type="EMBL" id="JAENGZ010000024">
    <property type="protein sequence ID" value="KAG6973185.1"/>
    <property type="molecule type" value="Genomic_DNA"/>
</dbReference>
<dbReference type="Proteomes" id="UP000688947">
    <property type="component" value="Unassembled WGS sequence"/>
</dbReference>
<sequence>MATLVSMGTSEDEAEVEALLQQIALAKQKELRLRAEKSRIRDELGQLQAVGQGTLWSREEQTQKKLVEVRRAKELLETQKKTEEEKLVKLSDNLKEKKAPLQLEDFDDVLYKMEIVRLGDDTNDQADDRVALLESIFLGLLCMLLLGGCVAVGFATHLIEYSREVLSWLLPMLLLPLAWVVALFVWERSAIAIQSKIATQ</sequence>
<comment type="caution">
    <text evidence="3">The sequence shown here is derived from an EMBL/GenBank/DDBJ whole genome shotgun (WGS) entry which is preliminary data.</text>
</comment>
<proteinExistence type="predicted"/>